<accession>A0A8G1UEL8</accession>
<comment type="caution">
    <text evidence="2">The sequence shown here is derived from an EMBL/GenBank/DDBJ whole genome shotgun (WGS) entry which is preliminary data.</text>
</comment>
<evidence type="ECO:0000313" key="3">
    <source>
        <dbReference type="Proteomes" id="UP000266906"/>
    </source>
</evidence>
<dbReference type="RefSeq" id="WP_162869930.1">
    <property type="nucleotide sequence ID" value="NZ_RJVJ01000001.1"/>
</dbReference>
<protein>
    <submittedName>
        <fullName evidence="2">Uncharacterized protein</fullName>
    </submittedName>
</protein>
<keyword evidence="3" id="KW-1185">Reference proteome</keyword>
<evidence type="ECO:0000313" key="2">
    <source>
        <dbReference type="EMBL" id="RPE33057.1"/>
    </source>
</evidence>
<dbReference type="EMBL" id="RKQG01000001">
    <property type="protein sequence ID" value="RPE33057.1"/>
    <property type="molecule type" value="Genomic_DNA"/>
</dbReference>
<evidence type="ECO:0000313" key="4">
    <source>
        <dbReference type="Proteomes" id="UP000267408"/>
    </source>
</evidence>
<gene>
    <name evidence="2" type="ORF">EDD38_1336</name>
    <name evidence="1" type="ORF">EDD39_0688</name>
</gene>
<name>A0A3N4RX76_9ACTN</name>
<dbReference type="Proteomes" id="UP000266906">
    <property type="component" value="Unassembled WGS sequence"/>
</dbReference>
<dbReference type="Proteomes" id="UP000267408">
    <property type="component" value="Unassembled WGS sequence"/>
</dbReference>
<sequence>MTTTPTLDAPGVTRHRSTATGLDWEAVDSLYYDCHVVSLTQLLPPRLLAAFLLVAGAPVLRAEWGGLSCRNLLDSEGARDDLLLGEWGVEKHHLPVHGDIEATLRAAVREHGHCVARVDSYYHEHFPEYYLRQHRTNGHKVTVVDYDEDSCTGIDNVGVRSLVLRFDRKLFVESIRSNLVHVYDKHDSLYRLAVGPDAELRLADGTVAARERAAVAALLADRDGLDAELARYRADFAADLTGPAIRRHAQLDNTYHTALMVERAYLALAQAHLRTTEPWAGLPGGGAPFLAGLDRATKGWRMLKMLCRNALDGGTATDTALLAALDRTREAERAATAAAR</sequence>
<dbReference type="EMBL" id="RJVJ01000001">
    <property type="protein sequence ID" value="ROR42563.1"/>
    <property type="molecule type" value="Genomic_DNA"/>
</dbReference>
<reference evidence="3 4" key="1">
    <citation type="submission" date="2018-11" db="EMBL/GenBank/DDBJ databases">
        <title>Sequencing the genomes of 1000 actinobacteria strains.</title>
        <authorList>
            <person name="Klenk H.-P."/>
        </authorList>
    </citation>
    <scope>NUCLEOTIDE SEQUENCE [LARGE SCALE GENOMIC DNA]</scope>
    <source>
        <strain evidence="1 4">DSM 44780</strain>
        <strain evidence="2 3">DSM 44781</strain>
    </source>
</reference>
<organism evidence="2 3">
    <name type="scientific">Kitasatospora cineracea</name>
    <dbReference type="NCBI Taxonomy" id="88074"/>
    <lineage>
        <taxon>Bacteria</taxon>
        <taxon>Bacillati</taxon>
        <taxon>Actinomycetota</taxon>
        <taxon>Actinomycetes</taxon>
        <taxon>Kitasatosporales</taxon>
        <taxon>Streptomycetaceae</taxon>
        <taxon>Kitasatospora</taxon>
    </lineage>
</organism>
<evidence type="ECO:0000313" key="1">
    <source>
        <dbReference type="EMBL" id="ROR42563.1"/>
    </source>
</evidence>
<accession>A0A3N4RX76</accession>
<proteinExistence type="predicted"/>
<dbReference type="AlphaFoldDB" id="A0A3N4RX76"/>